<dbReference type="Pfam" id="PF12770">
    <property type="entry name" value="CHAT"/>
    <property type="match status" value="1"/>
</dbReference>
<gene>
    <name evidence="2" type="ORF">HPC62_08085</name>
</gene>
<dbReference type="Gene3D" id="1.25.40.10">
    <property type="entry name" value="Tetratricopeptide repeat domain"/>
    <property type="match status" value="3"/>
</dbReference>
<dbReference type="InterPro" id="IPR024983">
    <property type="entry name" value="CHAT_dom"/>
</dbReference>
<dbReference type="InterPro" id="IPR019734">
    <property type="entry name" value="TPR_rpt"/>
</dbReference>
<name>A0A6M8B4I7_9CYAN</name>
<dbReference type="EMBL" id="CP053661">
    <property type="protein sequence ID" value="QKD82159.1"/>
    <property type="molecule type" value="Genomic_DNA"/>
</dbReference>
<dbReference type="AlphaFoldDB" id="A0A6M8B4I7"/>
<sequence length="931" mass="102682">MSQRRRATRGMQRGRLLPEMQQWRRGWHRLLCLGLGLLTVGLCMVLPLRPGWGQAVNPAAQVQQGIDRYRQGDYLGAIALWEAVRDTYRQQPNPAHEAILTENLARARQAIGQQTDALSLWQTAGNTYRQLAAQQPDRAVDYTARWGRSLTEQAQIYNRIGQYRKAVALLCGEEPRSAKGGCGEESAVAIAQHTADHRGESAAWGSLGQAHRLMGNDDSSKAALDRALSLARTLNDRTLLAATYSNLGALKTRQAVVRYRQANSAEPLGDVQRANRLRDEGRSLDQSALQDFQQSLDLATQPTERLRALLDAIPAYDRTGNVAAAQNARQSVKALLNQLPTSQDTLLAALDWVRLLMPASPQQPIARSQCLPPAANPGVDSGANFGLNSRVNTGANSRTNPGANDDAKEMLNSVASAAERLGDRRSLSFALGELGHWHECQKEYQKALDITQDARLAAEYEYDSRYLWEWQTGRILQAQGQTTESIAAYERAIATLEIIRDDILVANRDIQFDFRDSIDPVYRELVALRLKQGKPSELLPPASTDRPDTLSRALGTLDSLKLAELQNYFGDDCVLTSRNVDLTVAQKLLTEGDRTAVISTVVLDDQTAVLLTLPNGDRQYEWINTDRQTLRDEINAYRRGLEVDFRAYDPQPAQRLYDQIIRPFEALFQQQQVETLSFVQDDILRSVPMSALHDGTQFLIQKYAIAYTPSLQLTSPVPLDRGNLRALAAGLTDASPPDSEAGGFSPLFYVSEELDAILAELPRSRTLTGSAFRLDNLAQTLFSNNFPILHIATHGIFGTEAEDTFLVTADPPENKLTLNQLDRLLRGVDPNRPVQLLSLTACTTAVGDDRAALGLAGVAAQAGVRSVLASLWFVNDAATSDLIKGFYADLKNPSLSKAKALQQAQIQLIESGGKFARPAYWAPFILVGNWL</sequence>
<protein>
    <submittedName>
        <fullName evidence="2">CHAT domain-containing protein</fullName>
    </submittedName>
</protein>
<dbReference type="PANTHER" id="PTHR10098:SF112">
    <property type="entry name" value="SLR0380 PROTEIN"/>
    <property type="match status" value="1"/>
</dbReference>
<dbReference type="Pfam" id="PF13181">
    <property type="entry name" value="TPR_8"/>
    <property type="match status" value="1"/>
</dbReference>
<dbReference type="Proteomes" id="UP000505210">
    <property type="component" value="Chromosome"/>
</dbReference>
<organism evidence="2 3">
    <name type="scientific">Thermoleptolyngbya sichuanensis A183</name>
    <dbReference type="NCBI Taxonomy" id="2737172"/>
    <lineage>
        <taxon>Bacteria</taxon>
        <taxon>Bacillati</taxon>
        <taxon>Cyanobacteriota</taxon>
        <taxon>Cyanophyceae</taxon>
        <taxon>Oculatellales</taxon>
        <taxon>Oculatellaceae</taxon>
        <taxon>Thermoleptolyngbya</taxon>
        <taxon>Thermoleptolyngbya sichuanensis</taxon>
    </lineage>
</organism>
<dbReference type="PANTHER" id="PTHR10098">
    <property type="entry name" value="RAPSYN-RELATED"/>
    <property type="match status" value="1"/>
</dbReference>
<feature type="domain" description="CHAT" evidence="1">
    <location>
        <begin position="652"/>
        <end position="929"/>
    </location>
</feature>
<evidence type="ECO:0000313" key="3">
    <source>
        <dbReference type="Proteomes" id="UP000505210"/>
    </source>
</evidence>
<accession>A0A6M8B4I7</accession>
<evidence type="ECO:0000313" key="2">
    <source>
        <dbReference type="EMBL" id="QKD82159.1"/>
    </source>
</evidence>
<dbReference type="RefSeq" id="WP_172354683.1">
    <property type="nucleotide sequence ID" value="NZ_CP053661.1"/>
</dbReference>
<proteinExistence type="predicted"/>
<keyword evidence="3" id="KW-1185">Reference proteome</keyword>
<dbReference type="SUPFAM" id="SSF48452">
    <property type="entry name" value="TPR-like"/>
    <property type="match status" value="3"/>
</dbReference>
<dbReference type="KEGG" id="theu:HPC62_08085"/>
<reference evidence="2 3" key="1">
    <citation type="submission" date="2020-05" db="EMBL/GenBank/DDBJ databases">
        <title>Complete genome sequence of of a novel Thermoleptolyngbya strain isolated from hot springs of Ganzi, Sichuan China.</title>
        <authorList>
            <person name="Tang J."/>
            <person name="Daroch M."/>
            <person name="Li L."/>
            <person name="Waleron K."/>
            <person name="Waleron M."/>
            <person name="Waleron M."/>
        </authorList>
    </citation>
    <scope>NUCLEOTIDE SEQUENCE [LARGE SCALE GENOMIC DNA]</scope>
    <source>
        <strain evidence="2 3">PKUAC-SCTA183</strain>
    </source>
</reference>
<evidence type="ECO:0000259" key="1">
    <source>
        <dbReference type="Pfam" id="PF12770"/>
    </source>
</evidence>
<dbReference type="InterPro" id="IPR011990">
    <property type="entry name" value="TPR-like_helical_dom_sf"/>
</dbReference>